<evidence type="ECO:0000313" key="1">
    <source>
        <dbReference type="EMBL" id="MPC43200.1"/>
    </source>
</evidence>
<comment type="caution">
    <text evidence="1">The sequence shown here is derived from an EMBL/GenBank/DDBJ whole genome shotgun (WGS) entry which is preliminary data.</text>
</comment>
<dbReference type="EMBL" id="VSRR010005725">
    <property type="protein sequence ID" value="MPC43200.1"/>
    <property type="molecule type" value="Genomic_DNA"/>
</dbReference>
<name>A0A5B7F6I2_PORTR</name>
<dbReference type="AlphaFoldDB" id="A0A5B7F6I2"/>
<protein>
    <submittedName>
        <fullName evidence="1">Uncharacterized protein</fullName>
    </submittedName>
</protein>
<evidence type="ECO:0000313" key="2">
    <source>
        <dbReference type="Proteomes" id="UP000324222"/>
    </source>
</evidence>
<keyword evidence="2" id="KW-1185">Reference proteome</keyword>
<reference evidence="1 2" key="1">
    <citation type="submission" date="2019-05" db="EMBL/GenBank/DDBJ databases">
        <title>Another draft genome of Portunus trituberculatus and its Hox gene families provides insights of decapod evolution.</title>
        <authorList>
            <person name="Jeong J.-H."/>
            <person name="Song I."/>
            <person name="Kim S."/>
            <person name="Choi T."/>
            <person name="Kim D."/>
            <person name="Ryu S."/>
            <person name="Kim W."/>
        </authorList>
    </citation>
    <scope>NUCLEOTIDE SEQUENCE [LARGE SCALE GENOMIC DNA]</scope>
    <source>
        <tissue evidence="1">Muscle</tissue>
    </source>
</reference>
<gene>
    <name evidence="1" type="ORF">E2C01_036840</name>
</gene>
<proteinExistence type="predicted"/>
<accession>A0A5B7F6I2</accession>
<dbReference type="Proteomes" id="UP000324222">
    <property type="component" value="Unassembled WGS sequence"/>
</dbReference>
<organism evidence="1 2">
    <name type="scientific">Portunus trituberculatus</name>
    <name type="common">Swimming crab</name>
    <name type="synonym">Neptunus trituberculatus</name>
    <dbReference type="NCBI Taxonomy" id="210409"/>
    <lineage>
        <taxon>Eukaryota</taxon>
        <taxon>Metazoa</taxon>
        <taxon>Ecdysozoa</taxon>
        <taxon>Arthropoda</taxon>
        <taxon>Crustacea</taxon>
        <taxon>Multicrustacea</taxon>
        <taxon>Malacostraca</taxon>
        <taxon>Eumalacostraca</taxon>
        <taxon>Eucarida</taxon>
        <taxon>Decapoda</taxon>
        <taxon>Pleocyemata</taxon>
        <taxon>Brachyura</taxon>
        <taxon>Eubrachyura</taxon>
        <taxon>Portunoidea</taxon>
        <taxon>Portunidae</taxon>
        <taxon>Portuninae</taxon>
        <taxon>Portunus</taxon>
    </lineage>
</organism>
<sequence>MLPFPPSRPGLPMKPEVPMPISLLLEEVKVFNLTHQYHHGRLSPQEYQEFLLGLQVLGLLAGPEIVSNT</sequence>